<gene>
    <name evidence="1" type="ORF">Taro_039410</name>
</gene>
<dbReference type="Proteomes" id="UP000652761">
    <property type="component" value="Unassembled WGS sequence"/>
</dbReference>
<comment type="caution">
    <text evidence="1">The sequence shown here is derived from an EMBL/GenBank/DDBJ whole genome shotgun (WGS) entry which is preliminary data.</text>
</comment>
<sequence>MLRLLAYLKRRLHGGRKGSRIFDESALGGQNDGLATAGGHADGARGAGVSALLAVALAPLALVSCLSRPPGDGVADGAWASSEFTRIEMDYLMVNDGMRYAIYV</sequence>
<proteinExistence type="predicted"/>
<dbReference type="EMBL" id="NMUH01003664">
    <property type="protein sequence ID" value="MQM06583.1"/>
    <property type="molecule type" value="Genomic_DNA"/>
</dbReference>
<reference evidence="1" key="1">
    <citation type="submission" date="2017-07" db="EMBL/GenBank/DDBJ databases">
        <title>Taro Niue Genome Assembly and Annotation.</title>
        <authorList>
            <person name="Atibalentja N."/>
            <person name="Keating K."/>
            <person name="Fields C.J."/>
        </authorList>
    </citation>
    <scope>NUCLEOTIDE SEQUENCE</scope>
    <source>
        <strain evidence="1">Niue_2</strain>
        <tissue evidence="1">Leaf</tissue>
    </source>
</reference>
<name>A0A843W6C2_COLES</name>
<dbReference type="AlphaFoldDB" id="A0A843W6C2"/>
<keyword evidence="2" id="KW-1185">Reference proteome</keyword>
<evidence type="ECO:0000313" key="2">
    <source>
        <dbReference type="Proteomes" id="UP000652761"/>
    </source>
</evidence>
<dbReference type="PANTHER" id="PTHR48165:SF1">
    <property type="entry name" value="TRANSMEMBRANE PROTEIN"/>
    <property type="match status" value="1"/>
</dbReference>
<evidence type="ECO:0000313" key="1">
    <source>
        <dbReference type="EMBL" id="MQM06583.1"/>
    </source>
</evidence>
<protein>
    <submittedName>
        <fullName evidence="1">Uncharacterized protein</fullName>
    </submittedName>
</protein>
<accession>A0A843W6C2</accession>
<dbReference type="OrthoDB" id="691170at2759"/>
<dbReference type="PANTHER" id="PTHR48165">
    <property type="entry name" value="BNAC03G44900D PROTEIN"/>
    <property type="match status" value="1"/>
</dbReference>
<organism evidence="1 2">
    <name type="scientific">Colocasia esculenta</name>
    <name type="common">Wild taro</name>
    <name type="synonym">Arum esculentum</name>
    <dbReference type="NCBI Taxonomy" id="4460"/>
    <lineage>
        <taxon>Eukaryota</taxon>
        <taxon>Viridiplantae</taxon>
        <taxon>Streptophyta</taxon>
        <taxon>Embryophyta</taxon>
        <taxon>Tracheophyta</taxon>
        <taxon>Spermatophyta</taxon>
        <taxon>Magnoliopsida</taxon>
        <taxon>Liliopsida</taxon>
        <taxon>Araceae</taxon>
        <taxon>Aroideae</taxon>
        <taxon>Colocasieae</taxon>
        <taxon>Colocasia</taxon>
    </lineage>
</organism>